<protein>
    <recommendedName>
        <fullName evidence="3">Sulfur carrier protein FdhD</fullName>
    </recommendedName>
</protein>
<dbReference type="HAMAP" id="MF_00187">
    <property type="entry name" value="FdhD"/>
    <property type="match status" value="1"/>
</dbReference>
<evidence type="ECO:0000256" key="2">
    <source>
        <dbReference type="ARBA" id="ARBA00023150"/>
    </source>
</evidence>
<feature type="active site" description="Cysteine persulfide intermediate" evidence="3">
    <location>
        <position position="103"/>
    </location>
</feature>
<comment type="caution">
    <text evidence="3">Lacks conserved residue(s) required for the propagation of feature annotation.</text>
</comment>
<gene>
    <name evidence="3 4" type="primary">fdhD</name>
    <name evidence="4" type="ORF">D7Z54_24005</name>
</gene>
<dbReference type="EMBL" id="RBVX01000031">
    <property type="protein sequence ID" value="RSL30859.1"/>
    <property type="molecule type" value="Genomic_DNA"/>
</dbReference>
<reference evidence="4 5" key="1">
    <citation type="submission" date="2018-10" db="EMBL/GenBank/DDBJ databases">
        <title>Draft genome sequence of Bacillus salarius IM0101, isolated from a hypersaline soil in Inner Mongolia, China.</title>
        <authorList>
            <person name="Yamprayoonswat W."/>
            <person name="Boonvisut S."/>
            <person name="Jumpathong W."/>
            <person name="Sittihan S."/>
            <person name="Ruangsuj P."/>
            <person name="Wanthongcharoen S."/>
            <person name="Thongpramul N."/>
            <person name="Pimmason S."/>
            <person name="Yu B."/>
            <person name="Yasawong M."/>
        </authorList>
    </citation>
    <scope>NUCLEOTIDE SEQUENCE [LARGE SCALE GENOMIC DNA]</scope>
    <source>
        <strain evidence="4 5">IM0101</strain>
    </source>
</reference>
<sequence length="340" mass="38782">MNIQKPISTYKNGEFFSVYDTIVREVPFTIFVNGEEFATMVCSPFHFDELVVGFLLSEGVILFKTDMESLDIDEFRGFAYVQLKNKHQKKQSYYSKRFIGSCCGKSRQFYFENDVRTAKTSMTTASLSADQCIQLMKKLQDQSYLFKKTGGVHNAAICSTADIIVNRADIGRHNALDKLYGHCLLNHITVRDKMLVFSGRLSSEVLTKAAKMGVGIVLSKAAPTDLAIKLAEDLNITAVGFIRNCTFNVYSHSYRIKENEKGDTTMSSCNIDHSKDSVYEKLESQKQHLPSSLYNSCKKKLNEDLQQDKLNEVFHLLKKYDLADYDEKQARNKKLFYLVE</sequence>
<dbReference type="InterPro" id="IPR016193">
    <property type="entry name" value="Cytidine_deaminase-like"/>
</dbReference>
<name>A0A428MXS9_9BACI</name>
<dbReference type="InterPro" id="IPR003786">
    <property type="entry name" value="FdhD"/>
</dbReference>
<dbReference type="GO" id="GO:0005737">
    <property type="term" value="C:cytoplasm"/>
    <property type="evidence" value="ECO:0007669"/>
    <property type="project" value="UniProtKB-SubCell"/>
</dbReference>
<keyword evidence="1 3" id="KW-0963">Cytoplasm</keyword>
<dbReference type="PANTHER" id="PTHR30592">
    <property type="entry name" value="FORMATE DEHYDROGENASE"/>
    <property type="match status" value="1"/>
</dbReference>
<dbReference type="Gene3D" id="3.10.20.10">
    <property type="match status" value="1"/>
</dbReference>
<evidence type="ECO:0000256" key="3">
    <source>
        <dbReference type="HAMAP-Rule" id="MF_00187"/>
    </source>
</evidence>
<dbReference type="SUPFAM" id="SSF53927">
    <property type="entry name" value="Cytidine deaminase-like"/>
    <property type="match status" value="1"/>
</dbReference>
<accession>A0A428MXS9</accession>
<dbReference type="Gene3D" id="3.40.140.10">
    <property type="entry name" value="Cytidine Deaminase, domain 2"/>
    <property type="match status" value="1"/>
</dbReference>
<evidence type="ECO:0000313" key="5">
    <source>
        <dbReference type="Proteomes" id="UP000275076"/>
    </source>
</evidence>
<dbReference type="RefSeq" id="WP_125559850.1">
    <property type="nucleotide sequence ID" value="NZ_RBVX01000031.1"/>
</dbReference>
<evidence type="ECO:0000313" key="4">
    <source>
        <dbReference type="EMBL" id="RSL30859.1"/>
    </source>
</evidence>
<dbReference type="GO" id="GO:0097163">
    <property type="term" value="F:sulfur carrier activity"/>
    <property type="evidence" value="ECO:0007669"/>
    <property type="project" value="UniProtKB-UniRule"/>
</dbReference>
<dbReference type="NCBIfam" id="TIGR00129">
    <property type="entry name" value="fdhD_narQ"/>
    <property type="match status" value="1"/>
</dbReference>
<dbReference type="AlphaFoldDB" id="A0A428MXS9"/>
<keyword evidence="2 3" id="KW-0501">Molybdenum cofactor biosynthesis</keyword>
<comment type="function">
    <text evidence="3">Required for formate dehydrogenase (FDH) activity. Acts as a sulfur carrier protein that transfers sulfur from IscS to the molybdenum cofactor prior to its insertion into FDH.</text>
</comment>
<evidence type="ECO:0000256" key="1">
    <source>
        <dbReference type="ARBA" id="ARBA00022490"/>
    </source>
</evidence>
<dbReference type="GO" id="GO:0006777">
    <property type="term" value="P:Mo-molybdopterin cofactor biosynthetic process"/>
    <property type="evidence" value="ECO:0007669"/>
    <property type="project" value="UniProtKB-UniRule"/>
</dbReference>
<keyword evidence="4" id="KW-0808">Transferase</keyword>
<comment type="similarity">
    <text evidence="3">Belongs to the FdhD family.</text>
</comment>
<dbReference type="PANTHER" id="PTHR30592:SF1">
    <property type="entry name" value="SULFUR CARRIER PROTEIN FDHD"/>
    <property type="match status" value="1"/>
</dbReference>
<dbReference type="Proteomes" id="UP000275076">
    <property type="component" value="Unassembled WGS sequence"/>
</dbReference>
<dbReference type="Pfam" id="PF02634">
    <property type="entry name" value="FdhD-NarQ"/>
    <property type="match status" value="1"/>
</dbReference>
<comment type="caution">
    <text evidence="4">The sequence shown here is derived from an EMBL/GenBank/DDBJ whole genome shotgun (WGS) entry which is preliminary data.</text>
</comment>
<organism evidence="4 5">
    <name type="scientific">Salibacterium salarium</name>
    <dbReference type="NCBI Taxonomy" id="284579"/>
    <lineage>
        <taxon>Bacteria</taxon>
        <taxon>Bacillati</taxon>
        <taxon>Bacillota</taxon>
        <taxon>Bacilli</taxon>
        <taxon>Bacillales</taxon>
        <taxon>Bacillaceae</taxon>
    </lineage>
</organism>
<dbReference type="GO" id="GO:0016783">
    <property type="term" value="F:sulfurtransferase activity"/>
    <property type="evidence" value="ECO:0007669"/>
    <property type="project" value="InterPro"/>
</dbReference>
<keyword evidence="5" id="KW-1185">Reference proteome</keyword>
<comment type="subcellular location">
    <subcellularLocation>
        <location evidence="3">Cytoplasm</location>
    </subcellularLocation>
</comment>
<proteinExistence type="inferred from homology"/>
<dbReference type="OrthoDB" id="9782042at2"/>